<reference evidence="1" key="1">
    <citation type="submission" date="2021-02" db="EMBL/GenBank/DDBJ databases">
        <authorList>
            <person name="Nowell W R."/>
        </authorList>
    </citation>
    <scope>NUCLEOTIDE SEQUENCE</scope>
</reference>
<dbReference type="AlphaFoldDB" id="A0A816RWH0"/>
<organism evidence="1 2">
    <name type="scientific">Rotaria magnacalcarata</name>
    <dbReference type="NCBI Taxonomy" id="392030"/>
    <lineage>
        <taxon>Eukaryota</taxon>
        <taxon>Metazoa</taxon>
        <taxon>Spiralia</taxon>
        <taxon>Gnathifera</taxon>
        <taxon>Rotifera</taxon>
        <taxon>Eurotatoria</taxon>
        <taxon>Bdelloidea</taxon>
        <taxon>Philodinida</taxon>
        <taxon>Philodinidae</taxon>
        <taxon>Rotaria</taxon>
    </lineage>
</organism>
<evidence type="ECO:0000313" key="2">
    <source>
        <dbReference type="Proteomes" id="UP000663824"/>
    </source>
</evidence>
<name>A0A816RWH0_9BILA</name>
<dbReference type="Proteomes" id="UP000663824">
    <property type="component" value="Unassembled WGS sequence"/>
</dbReference>
<comment type="caution">
    <text evidence="1">The sequence shown here is derived from an EMBL/GenBank/DDBJ whole genome shotgun (WGS) entry which is preliminary data.</text>
</comment>
<gene>
    <name evidence="1" type="ORF">MBJ925_LOCUS17970</name>
</gene>
<accession>A0A816RWH0</accession>
<evidence type="ECO:0000313" key="1">
    <source>
        <dbReference type="EMBL" id="CAF2077881.1"/>
    </source>
</evidence>
<proteinExistence type="predicted"/>
<protein>
    <submittedName>
        <fullName evidence="1">Uncharacterized protein</fullName>
    </submittedName>
</protein>
<dbReference type="EMBL" id="CAJNRE010008936">
    <property type="protein sequence ID" value="CAF2077881.1"/>
    <property type="molecule type" value="Genomic_DNA"/>
</dbReference>
<sequence length="568" mass="67144">MIVKSYPGFDIFPIVTQIAADEHELLSSERGFVAILYSGTARSFSAVFQSHIVNLFASCPYTVHIFFHLYKHEWRSGNKTDEDFFQSSFSVNSTIDYYDSYINLDGQLVKIWSMVKGYMFESSSDPDSLYRHQWTLLENKNKMLLPIGSYRHQSSILLAMLHSGKVGNGMKRTYEKLYSIKYRWVFRMRCDVLLRTNIWEDIFYVQPFVQDNQLHQQALVQYLDWRQRIKSSRRNRRQSQILSFYENYDVVDLKPIQNETHLPIFYFEEFVFVARLNPSSALYTPGCDENGGVNDQFGFSSSLVMDHYHARVSINDIRHMLKDEMRLGFVWGAETSLYLKMKQICLPVIKIENCWSVVRVKSTKPFSERSHLLSSSNHDYCHYANFHGRTCCDSFCVKWFSKWDAMHTNINQFLGRNSPFYEPPLNFSQMNKSLVYHLQKQHHELENRRTVNLGHHFVDLEDYYEQLSSSYAIQLQERTFNRAPIFSKKDAVRWSNHYFLHMYGRLLNRITCFNSDFANGYSEQTEKSLSLINPYNDKFLPFIQTTTSQLKQSLFRKRQTCQQNNVPH</sequence>